<name>A0A2S3GZV1_9POAL</name>
<feature type="transmembrane region" description="Helical" evidence="1">
    <location>
        <begin position="20"/>
        <end position="43"/>
    </location>
</feature>
<dbReference type="AlphaFoldDB" id="A0A2S3GZV1"/>
<sequence>MFKVWPLFTIIFNVTLWPHLLHFNGMLMLSYIFCKGCLICRIINILQGMPDLQDLFFAVVFVSTASLLVVVTGTTKTSTLHLY</sequence>
<proteinExistence type="predicted"/>
<reference evidence="2" key="1">
    <citation type="submission" date="2018-04" db="EMBL/GenBank/DDBJ databases">
        <title>WGS assembly of Panicum hallii.</title>
        <authorList>
            <person name="Lovell J."/>
            <person name="Jenkins J."/>
            <person name="Lowry D."/>
            <person name="Mamidi S."/>
            <person name="Sreedasyam A."/>
            <person name="Weng X."/>
            <person name="Barry K."/>
            <person name="Bonette J."/>
            <person name="Campitelli B."/>
            <person name="Daum C."/>
            <person name="Gordon S."/>
            <person name="Gould B."/>
            <person name="Lipzen A."/>
            <person name="Macqueen A."/>
            <person name="Palacio-Mejia J."/>
            <person name="Plott C."/>
            <person name="Shakirov E."/>
            <person name="Shu S."/>
            <person name="Yoshinaga Y."/>
            <person name="Zane M."/>
            <person name="Rokhsar D."/>
            <person name="Grimwood J."/>
            <person name="Schmutz J."/>
            <person name="Juenger T."/>
        </authorList>
    </citation>
    <scope>NUCLEOTIDE SEQUENCE [LARGE SCALE GENOMIC DNA]</scope>
    <source>
        <strain evidence="2">FIL2</strain>
    </source>
</reference>
<dbReference type="EMBL" id="CM008047">
    <property type="protein sequence ID" value="PAN12631.2"/>
    <property type="molecule type" value="Genomic_DNA"/>
</dbReference>
<gene>
    <name evidence="2" type="ORF">PAHAL_2G330200</name>
</gene>
<dbReference type="Proteomes" id="UP000243499">
    <property type="component" value="Chromosome 2"/>
</dbReference>
<evidence type="ECO:0000256" key="1">
    <source>
        <dbReference type="SAM" id="Phobius"/>
    </source>
</evidence>
<feature type="transmembrane region" description="Helical" evidence="1">
    <location>
        <begin position="55"/>
        <end position="74"/>
    </location>
</feature>
<keyword evidence="1" id="KW-1133">Transmembrane helix</keyword>
<protein>
    <submittedName>
        <fullName evidence="2">Uncharacterized protein</fullName>
    </submittedName>
</protein>
<keyword evidence="1" id="KW-0812">Transmembrane</keyword>
<dbReference type="Gramene" id="PAN12631">
    <property type="protein sequence ID" value="PAN12631"/>
    <property type="gene ID" value="PAHAL_2G330200"/>
</dbReference>
<keyword evidence="1" id="KW-0472">Membrane</keyword>
<accession>A0A2S3GZV1</accession>
<evidence type="ECO:0000313" key="2">
    <source>
        <dbReference type="EMBL" id="PAN12631.2"/>
    </source>
</evidence>
<organism evidence="2">
    <name type="scientific">Panicum hallii</name>
    <dbReference type="NCBI Taxonomy" id="206008"/>
    <lineage>
        <taxon>Eukaryota</taxon>
        <taxon>Viridiplantae</taxon>
        <taxon>Streptophyta</taxon>
        <taxon>Embryophyta</taxon>
        <taxon>Tracheophyta</taxon>
        <taxon>Spermatophyta</taxon>
        <taxon>Magnoliopsida</taxon>
        <taxon>Liliopsida</taxon>
        <taxon>Poales</taxon>
        <taxon>Poaceae</taxon>
        <taxon>PACMAD clade</taxon>
        <taxon>Panicoideae</taxon>
        <taxon>Panicodae</taxon>
        <taxon>Paniceae</taxon>
        <taxon>Panicinae</taxon>
        <taxon>Panicum</taxon>
        <taxon>Panicum sect. Panicum</taxon>
    </lineage>
</organism>